<dbReference type="Pfam" id="PF20233">
    <property type="entry name" value="DUF6590"/>
    <property type="match status" value="1"/>
</dbReference>
<feature type="domain" description="DUF6590" evidence="2">
    <location>
        <begin position="183"/>
        <end position="329"/>
    </location>
</feature>
<evidence type="ECO:0000313" key="3">
    <source>
        <dbReference type="EMBL" id="KAF1998974.1"/>
    </source>
</evidence>
<evidence type="ECO:0000256" key="1">
    <source>
        <dbReference type="SAM" id="MobiDB-lite"/>
    </source>
</evidence>
<evidence type="ECO:0000259" key="2">
    <source>
        <dbReference type="Pfam" id="PF20233"/>
    </source>
</evidence>
<evidence type="ECO:0000313" key="4">
    <source>
        <dbReference type="Proteomes" id="UP000799779"/>
    </source>
</evidence>
<reference evidence="3" key="1">
    <citation type="journal article" date="2020" name="Stud. Mycol.">
        <title>101 Dothideomycetes genomes: a test case for predicting lifestyles and emergence of pathogens.</title>
        <authorList>
            <person name="Haridas S."/>
            <person name="Albert R."/>
            <person name="Binder M."/>
            <person name="Bloem J."/>
            <person name="Labutti K."/>
            <person name="Salamov A."/>
            <person name="Andreopoulos B."/>
            <person name="Baker S."/>
            <person name="Barry K."/>
            <person name="Bills G."/>
            <person name="Bluhm B."/>
            <person name="Cannon C."/>
            <person name="Castanera R."/>
            <person name="Culley D."/>
            <person name="Daum C."/>
            <person name="Ezra D."/>
            <person name="Gonzalez J."/>
            <person name="Henrissat B."/>
            <person name="Kuo A."/>
            <person name="Liang C."/>
            <person name="Lipzen A."/>
            <person name="Lutzoni F."/>
            <person name="Magnuson J."/>
            <person name="Mondo S."/>
            <person name="Nolan M."/>
            <person name="Ohm R."/>
            <person name="Pangilinan J."/>
            <person name="Park H.-J."/>
            <person name="Ramirez L."/>
            <person name="Alfaro M."/>
            <person name="Sun H."/>
            <person name="Tritt A."/>
            <person name="Yoshinaga Y."/>
            <person name="Zwiers L.-H."/>
            <person name="Turgeon B."/>
            <person name="Goodwin S."/>
            <person name="Spatafora J."/>
            <person name="Crous P."/>
            <person name="Grigoriev I."/>
        </authorList>
    </citation>
    <scope>NUCLEOTIDE SEQUENCE</scope>
    <source>
        <strain evidence="3">CBS 123094</strain>
    </source>
</reference>
<dbReference type="AlphaFoldDB" id="A0A6A5WDJ9"/>
<feature type="compositionally biased region" description="Polar residues" evidence="1">
    <location>
        <begin position="98"/>
        <end position="108"/>
    </location>
</feature>
<dbReference type="OrthoDB" id="3559580at2759"/>
<proteinExistence type="predicted"/>
<feature type="compositionally biased region" description="Polar residues" evidence="1">
    <location>
        <begin position="40"/>
        <end position="61"/>
    </location>
</feature>
<gene>
    <name evidence="3" type="ORF">P154DRAFT_535855</name>
</gene>
<dbReference type="InterPro" id="IPR046497">
    <property type="entry name" value="DUF6590"/>
</dbReference>
<sequence length="340" mass="37425">MASPHLRPLRPGQRADRKAGETKTEWYSDRTDLGSGAEALNNTSSYAGQTHQNTPRYPGTTLESVPQQYAVASYNTPDVTFTNYSTYPSASSLYPTSTGYYPGQNQTPARPPATTAHSFPPYQGGPYTNPGQLLQPPVAGNATPNIPDRGQGPPVYGLWQDGLPLTEALDPSYFVREPADVARRFFVKGRVLSCLLTEPVGNTVTGYNDSMSYVKHNEIVFSATRRFIVVKLGKEFCFAVPIFTYNGQATLKNGVRAKEHAVVYTEGTQPQLKEGETGIYKDPIKVIPASGIPSLRAESRIYYGIHHPIQYNVKVKDEGIVAQADIPNLIGSWREEFDEE</sequence>
<dbReference type="PANTHER" id="PTHR35391:SF5">
    <property type="entry name" value="DUF6590 DOMAIN-CONTAINING PROTEIN"/>
    <property type="match status" value="1"/>
</dbReference>
<accession>A0A6A5WDJ9</accession>
<organism evidence="3 4">
    <name type="scientific">Amniculicola lignicola CBS 123094</name>
    <dbReference type="NCBI Taxonomy" id="1392246"/>
    <lineage>
        <taxon>Eukaryota</taxon>
        <taxon>Fungi</taxon>
        <taxon>Dikarya</taxon>
        <taxon>Ascomycota</taxon>
        <taxon>Pezizomycotina</taxon>
        <taxon>Dothideomycetes</taxon>
        <taxon>Pleosporomycetidae</taxon>
        <taxon>Pleosporales</taxon>
        <taxon>Amniculicolaceae</taxon>
        <taxon>Amniculicola</taxon>
    </lineage>
</organism>
<dbReference type="EMBL" id="ML977599">
    <property type="protein sequence ID" value="KAF1998974.1"/>
    <property type="molecule type" value="Genomic_DNA"/>
</dbReference>
<protein>
    <recommendedName>
        <fullName evidence="2">DUF6590 domain-containing protein</fullName>
    </recommendedName>
</protein>
<name>A0A6A5WDJ9_9PLEO</name>
<dbReference type="Proteomes" id="UP000799779">
    <property type="component" value="Unassembled WGS sequence"/>
</dbReference>
<dbReference type="PANTHER" id="PTHR35391">
    <property type="entry name" value="C2H2-TYPE DOMAIN-CONTAINING PROTEIN-RELATED"/>
    <property type="match status" value="1"/>
</dbReference>
<feature type="region of interest" description="Disordered" evidence="1">
    <location>
        <begin position="1"/>
        <end position="61"/>
    </location>
</feature>
<keyword evidence="4" id="KW-1185">Reference proteome</keyword>
<feature type="region of interest" description="Disordered" evidence="1">
    <location>
        <begin position="98"/>
        <end position="153"/>
    </location>
</feature>
<feature type="compositionally biased region" description="Basic and acidic residues" evidence="1">
    <location>
        <begin position="13"/>
        <end position="32"/>
    </location>
</feature>